<evidence type="ECO:0000256" key="10">
    <source>
        <dbReference type="PROSITE-ProRule" id="PRU00169"/>
    </source>
</evidence>
<sequence length="276" mass="31717">MDEKIRCVASDDEALFQAYLRKIIPWEEYGFTLCGVGADGEETLAMIRQFKPQLLLLDINMPKLNGLELLKKISEEKCRPAHCVIISGYRTFEYAQTAMRFSVENYLVKPFTKEELLECLLPIREKIQLDCETVFQSTSAPKVVSNPVLDRYHAILQEESLTRSHALLKKALLYIDSHYAQELTLQDIATALYVSQSYLRKVFANEIQNSVGAVLEEIRLKKACELLEKNMYYVSDIAEMVGYSNPTYFTKVFKKRFGITPSQYAVRFMNSLKDGD</sequence>
<keyword evidence="14" id="KW-1185">Reference proteome</keyword>
<evidence type="ECO:0000256" key="8">
    <source>
        <dbReference type="ARBA" id="ARBA00023163"/>
    </source>
</evidence>
<evidence type="ECO:0000256" key="2">
    <source>
        <dbReference type="ARBA" id="ARBA00018672"/>
    </source>
</evidence>
<evidence type="ECO:0000256" key="3">
    <source>
        <dbReference type="ARBA" id="ARBA00022490"/>
    </source>
</evidence>
<gene>
    <name evidence="13" type="ORF">IAG03_10265</name>
</gene>
<dbReference type="GO" id="GO:0005737">
    <property type="term" value="C:cytoplasm"/>
    <property type="evidence" value="ECO:0007669"/>
    <property type="project" value="UniProtKB-SubCell"/>
</dbReference>
<dbReference type="SUPFAM" id="SSF46689">
    <property type="entry name" value="Homeodomain-like"/>
    <property type="match status" value="2"/>
</dbReference>
<dbReference type="PANTHER" id="PTHR42713:SF3">
    <property type="entry name" value="TRANSCRIPTIONAL REGULATORY PROTEIN HPTR"/>
    <property type="match status" value="1"/>
</dbReference>
<keyword evidence="5" id="KW-0902">Two-component regulatory system</keyword>
<keyword evidence="7" id="KW-0238">DNA-binding</keyword>
<evidence type="ECO:0000256" key="6">
    <source>
        <dbReference type="ARBA" id="ARBA00023015"/>
    </source>
</evidence>
<dbReference type="PROSITE" id="PS01124">
    <property type="entry name" value="HTH_ARAC_FAMILY_2"/>
    <property type="match status" value="1"/>
</dbReference>
<dbReference type="SMART" id="SM00342">
    <property type="entry name" value="HTH_ARAC"/>
    <property type="match status" value="1"/>
</dbReference>
<evidence type="ECO:0000256" key="9">
    <source>
        <dbReference type="ARBA" id="ARBA00024867"/>
    </source>
</evidence>
<keyword evidence="3" id="KW-0963">Cytoplasm</keyword>
<dbReference type="SMART" id="SM00448">
    <property type="entry name" value="REC"/>
    <property type="match status" value="1"/>
</dbReference>
<feature type="domain" description="HTH araC/xylS-type" evidence="11">
    <location>
        <begin position="169"/>
        <end position="267"/>
    </location>
</feature>
<keyword evidence="8" id="KW-0804">Transcription</keyword>
<keyword evidence="4 10" id="KW-0597">Phosphoprotein</keyword>
<dbReference type="InterPro" id="IPR009057">
    <property type="entry name" value="Homeodomain-like_sf"/>
</dbReference>
<dbReference type="Pfam" id="PF00072">
    <property type="entry name" value="Response_reg"/>
    <property type="match status" value="1"/>
</dbReference>
<feature type="modified residue" description="4-aspartylphosphate" evidence="10">
    <location>
        <position position="58"/>
    </location>
</feature>
<evidence type="ECO:0000256" key="4">
    <source>
        <dbReference type="ARBA" id="ARBA00022553"/>
    </source>
</evidence>
<dbReference type="PROSITE" id="PS50110">
    <property type="entry name" value="RESPONSE_REGULATORY"/>
    <property type="match status" value="1"/>
</dbReference>
<evidence type="ECO:0000313" key="14">
    <source>
        <dbReference type="Proteomes" id="UP000651482"/>
    </source>
</evidence>
<protein>
    <recommendedName>
        <fullName evidence="2">Stage 0 sporulation protein A homolog</fullName>
    </recommendedName>
</protein>
<dbReference type="Pfam" id="PF12833">
    <property type="entry name" value="HTH_18"/>
    <property type="match status" value="1"/>
</dbReference>
<comment type="caution">
    <text evidence="13">The sequence shown here is derived from an EMBL/GenBank/DDBJ whole genome shotgun (WGS) entry which is preliminary data.</text>
</comment>
<organism evidence="13 14">
    <name type="scientific">Yeguia hominis</name>
    <dbReference type="NCBI Taxonomy" id="2763662"/>
    <lineage>
        <taxon>Bacteria</taxon>
        <taxon>Bacillati</taxon>
        <taxon>Bacillota</taxon>
        <taxon>Clostridia</taxon>
        <taxon>Eubacteriales</taxon>
        <taxon>Yeguiaceae</taxon>
        <taxon>Yeguia</taxon>
    </lineage>
</organism>
<dbReference type="InterPro" id="IPR020449">
    <property type="entry name" value="Tscrpt_reg_AraC-type_HTH"/>
</dbReference>
<name>A0A926HS18_9FIRM</name>
<dbReference type="SUPFAM" id="SSF52172">
    <property type="entry name" value="CheY-like"/>
    <property type="match status" value="1"/>
</dbReference>
<dbReference type="GO" id="GO:0000160">
    <property type="term" value="P:phosphorelay signal transduction system"/>
    <property type="evidence" value="ECO:0007669"/>
    <property type="project" value="UniProtKB-KW"/>
</dbReference>
<dbReference type="GO" id="GO:0043565">
    <property type="term" value="F:sequence-specific DNA binding"/>
    <property type="evidence" value="ECO:0007669"/>
    <property type="project" value="InterPro"/>
</dbReference>
<dbReference type="InterPro" id="IPR018060">
    <property type="entry name" value="HTH_AraC"/>
</dbReference>
<dbReference type="Proteomes" id="UP000651482">
    <property type="component" value="Unassembled WGS sequence"/>
</dbReference>
<dbReference type="AlphaFoldDB" id="A0A926HS18"/>
<comment type="subcellular location">
    <subcellularLocation>
        <location evidence="1">Cytoplasm</location>
    </subcellularLocation>
</comment>
<dbReference type="GO" id="GO:0003700">
    <property type="term" value="F:DNA-binding transcription factor activity"/>
    <property type="evidence" value="ECO:0007669"/>
    <property type="project" value="InterPro"/>
</dbReference>
<dbReference type="Gene3D" id="3.40.50.2300">
    <property type="match status" value="1"/>
</dbReference>
<dbReference type="InterPro" id="IPR018062">
    <property type="entry name" value="HTH_AraC-typ_CS"/>
</dbReference>
<keyword evidence="6" id="KW-0805">Transcription regulation</keyword>
<dbReference type="PRINTS" id="PR00032">
    <property type="entry name" value="HTHARAC"/>
</dbReference>
<dbReference type="CDD" id="cd17536">
    <property type="entry name" value="REC_YesN-like"/>
    <property type="match status" value="1"/>
</dbReference>
<evidence type="ECO:0000259" key="11">
    <source>
        <dbReference type="PROSITE" id="PS01124"/>
    </source>
</evidence>
<dbReference type="PROSITE" id="PS00041">
    <property type="entry name" value="HTH_ARAC_FAMILY_1"/>
    <property type="match status" value="1"/>
</dbReference>
<dbReference type="InterPro" id="IPR001789">
    <property type="entry name" value="Sig_transdc_resp-reg_receiver"/>
</dbReference>
<dbReference type="Gene3D" id="1.10.10.60">
    <property type="entry name" value="Homeodomain-like"/>
    <property type="match status" value="2"/>
</dbReference>
<comment type="function">
    <text evidence="9">May play the central regulatory role in sporulation. It may be an element of the effector pathway responsible for the activation of sporulation genes in response to nutritional stress. Spo0A may act in concert with spo0H (a sigma factor) to control the expression of some genes that are critical to the sporulation process.</text>
</comment>
<dbReference type="InterPro" id="IPR051552">
    <property type="entry name" value="HptR"/>
</dbReference>
<dbReference type="RefSeq" id="WP_249319947.1">
    <property type="nucleotide sequence ID" value="NZ_JACRSN010000016.1"/>
</dbReference>
<evidence type="ECO:0000256" key="5">
    <source>
        <dbReference type="ARBA" id="ARBA00023012"/>
    </source>
</evidence>
<evidence type="ECO:0000313" key="13">
    <source>
        <dbReference type="EMBL" id="MBC8534364.1"/>
    </source>
</evidence>
<feature type="domain" description="Response regulatory" evidence="12">
    <location>
        <begin position="6"/>
        <end position="124"/>
    </location>
</feature>
<evidence type="ECO:0000256" key="1">
    <source>
        <dbReference type="ARBA" id="ARBA00004496"/>
    </source>
</evidence>
<accession>A0A926HS18</accession>
<dbReference type="PANTHER" id="PTHR42713">
    <property type="entry name" value="HISTIDINE KINASE-RELATED"/>
    <property type="match status" value="1"/>
</dbReference>
<evidence type="ECO:0000259" key="12">
    <source>
        <dbReference type="PROSITE" id="PS50110"/>
    </source>
</evidence>
<dbReference type="InterPro" id="IPR011006">
    <property type="entry name" value="CheY-like_superfamily"/>
</dbReference>
<proteinExistence type="predicted"/>
<evidence type="ECO:0000256" key="7">
    <source>
        <dbReference type="ARBA" id="ARBA00023125"/>
    </source>
</evidence>
<reference evidence="13" key="1">
    <citation type="submission" date="2020-08" db="EMBL/GenBank/DDBJ databases">
        <title>Genome public.</title>
        <authorList>
            <person name="Liu C."/>
            <person name="Sun Q."/>
        </authorList>
    </citation>
    <scope>NUCLEOTIDE SEQUENCE</scope>
    <source>
        <strain evidence="13">NSJ-40</strain>
    </source>
</reference>
<dbReference type="EMBL" id="JACRSN010000016">
    <property type="protein sequence ID" value="MBC8534364.1"/>
    <property type="molecule type" value="Genomic_DNA"/>
</dbReference>